<evidence type="ECO:0000313" key="2">
    <source>
        <dbReference type="EMBL" id="VCW98265.1"/>
    </source>
</evidence>
<sequence>MLAAPEVLWHHDNFLTTASPTGQLSVGSSKAPPTPPPRMTPIASC</sequence>
<evidence type="ECO:0000313" key="3">
    <source>
        <dbReference type="Proteomes" id="UP000269945"/>
    </source>
</evidence>
<dbReference type="Proteomes" id="UP000269945">
    <property type="component" value="Unassembled WGS sequence"/>
</dbReference>
<reference evidence="2 3" key="1">
    <citation type="submission" date="2018-10" db="EMBL/GenBank/DDBJ databases">
        <authorList>
            <person name="Ekblom R."/>
            <person name="Jareborg N."/>
        </authorList>
    </citation>
    <scope>NUCLEOTIDE SEQUENCE [LARGE SCALE GENOMIC DNA]</scope>
    <source>
        <tissue evidence="2">Muscle</tissue>
    </source>
</reference>
<accession>A0A9X9LX40</accession>
<dbReference type="EMBL" id="CYRY02024968">
    <property type="protein sequence ID" value="VCW98265.1"/>
    <property type="molecule type" value="Genomic_DNA"/>
</dbReference>
<organism evidence="2 3">
    <name type="scientific">Gulo gulo</name>
    <name type="common">Wolverine</name>
    <name type="synonym">Gluton</name>
    <dbReference type="NCBI Taxonomy" id="48420"/>
    <lineage>
        <taxon>Eukaryota</taxon>
        <taxon>Metazoa</taxon>
        <taxon>Chordata</taxon>
        <taxon>Craniata</taxon>
        <taxon>Vertebrata</taxon>
        <taxon>Euteleostomi</taxon>
        <taxon>Mammalia</taxon>
        <taxon>Eutheria</taxon>
        <taxon>Laurasiatheria</taxon>
        <taxon>Carnivora</taxon>
        <taxon>Caniformia</taxon>
        <taxon>Musteloidea</taxon>
        <taxon>Mustelidae</taxon>
        <taxon>Guloninae</taxon>
        <taxon>Gulo</taxon>
    </lineage>
</organism>
<gene>
    <name evidence="2" type="ORF">BN2614_LOCUS2</name>
</gene>
<feature type="compositionally biased region" description="Polar residues" evidence="1">
    <location>
        <begin position="18"/>
        <end position="28"/>
    </location>
</feature>
<protein>
    <submittedName>
        <fullName evidence="2">Uncharacterized protein</fullName>
    </submittedName>
</protein>
<feature type="region of interest" description="Disordered" evidence="1">
    <location>
        <begin position="18"/>
        <end position="45"/>
    </location>
</feature>
<evidence type="ECO:0000256" key="1">
    <source>
        <dbReference type="SAM" id="MobiDB-lite"/>
    </source>
</evidence>
<proteinExistence type="predicted"/>
<dbReference type="AlphaFoldDB" id="A0A9X9LX40"/>
<comment type="caution">
    <text evidence="2">The sequence shown here is derived from an EMBL/GenBank/DDBJ whole genome shotgun (WGS) entry which is preliminary data.</text>
</comment>
<name>A0A9X9LX40_GULGU</name>
<keyword evidence="3" id="KW-1185">Reference proteome</keyword>